<reference evidence="5" key="1">
    <citation type="submission" date="2021-01" db="EMBL/GenBank/DDBJ databases">
        <title>Whole genome shotgun sequence of Actinoplanes siamensis NBRC 109076.</title>
        <authorList>
            <person name="Komaki H."/>
            <person name="Tamura T."/>
        </authorList>
    </citation>
    <scope>NUCLEOTIDE SEQUENCE</scope>
    <source>
        <strain evidence="5">NBRC 109076</strain>
    </source>
</reference>
<dbReference type="Gene3D" id="1.10.443.10">
    <property type="entry name" value="Intergrase catalytic core"/>
    <property type="match status" value="1"/>
</dbReference>
<dbReference type="GO" id="GO:0003677">
    <property type="term" value="F:DNA binding"/>
    <property type="evidence" value="ECO:0007669"/>
    <property type="project" value="UniProtKB-KW"/>
</dbReference>
<dbReference type="SUPFAM" id="SSF56349">
    <property type="entry name" value="DNA breaking-rejoining enzymes"/>
    <property type="match status" value="1"/>
</dbReference>
<name>A0A919TQ90_9ACTN</name>
<dbReference type="Pfam" id="PF00589">
    <property type="entry name" value="Phage_integrase"/>
    <property type="match status" value="1"/>
</dbReference>
<protein>
    <submittedName>
        <fullName evidence="5">Phage integrase</fullName>
    </submittedName>
</protein>
<dbReference type="InterPro" id="IPR011010">
    <property type="entry name" value="DNA_brk_join_enz"/>
</dbReference>
<gene>
    <name evidence="5" type="ORF">Asi03nite_74160</name>
</gene>
<dbReference type="EMBL" id="BOMW01000110">
    <property type="protein sequence ID" value="GIF09878.1"/>
    <property type="molecule type" value="Genomic_DNA"/>
</dbReference>
<feature type="domain" description="Tyr recombinase" evidence="4">
    <location>
        <begin position="177"/>
        <end position="418"/>
    </location>
</feature>
<evidence type="ECO:0000259" key="4">
    <source>
        <dbReference type="PROSITE" id="PS51898"/>
    </source>
</evidence>
<organism evidence="5 6">
    <name type="scientific">Actinoplanes siamensis</name>
    <dbReference type="NCBI Taxonomy" id="1223317"/>
    <lineage>
        <taxon>Bacteria</taxon>
        <taxon>Bacillati</taxon>
        <taxon>Actinomycetota</taxon>
        <taxon>Actinomycetes</taxon>
        <taxon>Micromonosporales</taxon>
        <taxon>Micromonosporaceae</taxon>
        <taxon>Actinoplanes</taxon>
    </lineage>
</organism>
<dbReference type="RefSeq" id="WP_203685163.1">
    <property type="nucleotide sequence ID" value="NZ_BOMW01000110.1"/>
</dbReference>
<sequence length="431" mass="47553">MGRPPLPPATAGKIRYNRSGKNWVARCEFRDHDGAIRSIQRARPAKKAAQQALKQALKDRLHHHDDAVINPASTLRLVMETWWEGYAAGEGSLGSKLTYRQVIDNHLLPTVGDTKCRAFSVATAERFLRKVEQQHGRPQAKTARTVLSDVCGYAARLGAMTHNPVRDTSRIRNKPKRGPEALNAAEVRQLRAYVSYFPPAVHRDVPAIIDLLAATGLRIGECLAVTVDALDLEKHTVQVRGTVARYPGIGVAITRKPKTESGRRTLTLPDWVWTTVETHVLSAVSMAVQVVAVDATLEFVIPTTVPRPGRPRGRPPTWLQQLLERGESWTEEITILFPSTTGTLRDPSNVSHDLKAALTFAGLNRGTSHLLRKCVATQMDDAHVPVREIADQLGHSRPSMTQDVYLDRKPVCTAAAAALQPFGFHQEPPNT</sequence>
<dbReference type="InterPro" id="IPR010998">
    <property type="entry name" value="Integrase_recombinase_N"/>
</dbReference>
<dbReference type="AlphaFoldDB" id="A0A919TQ90"/>
<dbReference type="InterPro" id="IPR013762">
    <property type="entry name" value="Integrase-like_cat_sf"/>
</dbReference>
<accession>A0A919TQ90</accession>
<keyword evidence="2" id="KW-0238">DNA-binding</keyword>
<dbReference type="InterPro" id="IPR002104">
    <property type="entry name" value="Integrase_catalytic"/>
</dbReference>
<keyword evidence="3" id="KW-0233">DNA recombination</keyword>
<evidence type="ECO:0000313" key="6">
    <source>
        <dbReference type="Proteomes" id="UP000629619"/>
    </source>
</evidence>
<dbReference type="Gene3D" id="1.10.150.130">
    <property type="match status" value="1"/>
</dbReference>
<dbReference type="GO" id="GO:0015074">
    <property type="term" value="P:DNA integration"/>
    <property type="evidence" value="ECO:0007669"/>
    <property type="project" value="InterPro"/>
</dbReference>
<evidence type="ECO:0000256" key="2">
    <source>
        <dbReference type="ARBA" id="ARBA00023125"/>
    </source>
</evidence>
<comment type="similarity">
    <text evidence="1">Belongs to the 'phage' integrase family.</text>
</comment>
<comment type="caution">
    <text evidence="5">The sequence shown here is derived from an EMBL/GenBank/DDBJ whole genome shotgun (WGS) entry which is preliminary data.</text>
</comment>
<proteinExistence type="inferred from homology"/>
<evidence type="ECO:0000256" key="1">
    <source>
        <dbReference type="ARBA" id="ARBA00008857"/>
    </source>
</evidence>
<dbReference type="GO" id="GO:0006310">
    <property type="term" value="P:DNA recombination"/>
    <property type="evidence" value="ECO:0007669"/>
    <property type="project" value="UniProtKB-KW"/>
</dbReference>
<dbReference type="Proteomes" id="UP000629619">
    <property type="component" value="Unassembled WGS sequence"/>
</dbReference>
<dbReference type="PROSITE" id="PS51898">
    <property type="entry name" value="TYR_RECOMBINASE"/>
    <property type="match status" value="1"/>
</dbReference>
<evidence type="ECO:0000256" key="3">
    <source>
        <dbReference type="ARBA" id="ARBA00023172"/>
    </source>
</evidence>
<dbReference type="InterPro" id="IPR050090">
    <property type="entry name" value="Tyrosine_recombinase_XerCD"/>
</dbReference>
<dbReference type="PANTHER" id="PTHR30349:SF64">
    <property type="entry name" value="PROPHAGE INTEGRASE INTD-RELATED"/>
    <property type="match status" value="1"/>
</dbReference>
<dbReference type="PANTHER" id="PTHR30349">
    <property type="entry name" value="PHAGE INTEGRASE-RELATED"/>
    <property type="match status" value="1"/>
</dbReference>
<keyword evidence="6" id="KW-1185">Reference proteome</keyword>
<evidence type="ECO:0000313" key="5">
    <source>
        <dbReference type="EMBL" id="GIF09878.1"/>
    </source>
</evidence>